<evidence type="ECO:0000256" key="7">
    <source>
        <dbReference type="SAM" id="MobiDB-lite"/>
    </source>
</evidence>
<dbReference type="SMART" id="SM00338">
    <property type="entry name" value="BRLZ"/>
    <property type="match status" value="1"/>
</dbReference>
<dbReference type="Gene3D" id="1.20.5.170">
    <property type="match status" value="1"/>
</dbReference>
<feature type="domain" description="BZIP" evidence="8">
    <location>
        <begin position="261"/>
        <end position="324"/>
    </location>
</feature>
<dbReference type="PANTHER" id="PTHR45967:SF31">
    <property type="entry name" value="DNA-BINDING PROTEIN EMBP-1"/>
    <property type="match status" value="1"/>
</dbReference>
<feature type="compositionally biased region" description="Polar residues" evidence="7">
    <location>
        <begin position="12"/>
        <end position="26"/>
    </location>
</feature>
<feature type="compositionally biased region" description="Polar residues" evidence="7">
    <location>
        <begin position="169"/>
        <end position="187"/>
    </location>
</feature>
<evidence type="ECO:0000256" key="6">
    <source>
        <dbReference type="ARBA" id="ARBA00023242"/>
    </source>
</evidence>
<comment type="subcellular location">
    <subcellularLocation>
        <location evidence="1">Nucleus</location>
    </subcellularLocation>
</comment>
<dbReference type="AlphaFoldDB" id="A0A2I0AAI4"/>
<evidence type="ECO:0000256" key="4">
    <source>
        <dbReference type="ARBA" id="ARBA00023125"/>
    </source>
</evidence>
<evidence type="ECO:0000256" key="1">
    <source>
        <dbReference type="ARBA" id="ARBA00004123"/>
    </source>
</evidence>
<dbReference type="Pfam" id="PF00170">
    <property type="entry name" value="bZIP_1"/>
    <property type="match status" value="1"/>
</dbReference>
<dbReference type="PROSITE" id="PS50217">
    <property type="entry name" value="BZIP"/>
    <property type="match status" value="1"/>
</dbReference>
<feature type="region of interest" description="Disordered" evidence="7">
    <location>
        <begin position="263"/>
        <end position="285"/>
    </location>
</feature>
<comment type="similarity">
    <text evidence="2">Belongs to the bZIP family.</text>
</comment>
<reference evidence="9 10" key="1">
    <citation type="journal article" date="2017" name="Nature">
        <title>The Apostasia genome and the evolution of orchids.</title>
        <authorList>
            <person name="Zhang G.Q."/>
            <person name="Liu K.W."/>
            <person name="Li Z."/>
            <person name="Lohaus R."/>
            <person name="Hsiao Y.Y."/>
            <person name="Niu S.C."/>
            <person name="Wang J.Y."/>
            <person name="Lin Y.C."/>
            <person name="Xu Q."/>
            <person name="Chen L.J."/>
            <person name="Yoshida K."/>
            <person name="Fujiwara S."/>
            <person name="Wang Z.W."/>
            <person name="Zhang Y.Q."/>
            <person name="Mitsuda N."/>
            <person name="Wang M."/>
            <person name="Liu G.H."/>
            <person name="Pecoraro L."/>
            <person name="Huang H.X."/>
            <person name="Xiao X.J."/>
            <person name="Lin M."/>
            <person name="Wu X.Y."/>
            <person name="Wu W.L."/>
            <person name="Chen Y.Y."/>
            <person name="Chang S.B."/>
            <person name="Sakamoto S."/>
            <person name="Ohme-Takagi M."/>
            <person name="Yagi M."/>
            <person name="Zeng S.J."/>
            <person name="Shen C.Y."/>
            <person name="Yeh C.M."/>
            <person name="Luo Y.B."/>
            <person name="Tsai W.C."/>
            <person name="Van de Peer Y."/>
            <person name="Liu Z.J."/>
        </authorList>
    </citation>
    <scope>NUCLEOTIDE SEQUENCE [LARGE SCALE GENOMIC DNA]</scope>
    <source>
        <strain evidence="10">cv. Shenzhen</strain>
        <tissue evidence="9">Stem</tissue>
    </source>
</reference>
<dbReference type="GO" id="GO:0003700">
    <property type="term" value="F:DNA-binding transcription factor activity"/>
    <property type="evidence" value="ECO:0007669"/>
    <property type="project" value="InterPro"/>
</dbReference>
<gene>
    <name evidence="9" type="primary">GBF1</name>
    <name evidence="9" type="ORF">AXF42_Ash001534</name>
</gene>
<evidence type="ECO:0000256" key="3">
    <source>
        <dbReference type="ARBA" id="ARBA00023015"/>
    </source>
</evidence>
<feature type="region of interest" description="Disordered" evidence="7">
    <location>
        <begin position="88"/>
        <end position="211"/>
    </location>
</feature>
<keyword evidence="10" id="KW-1185">Reference proteome</keyword>
<keyword evidence="5" id="KW-0804">Transcription</keyword>
<dbReference type="PANTHER" id="PTHR45967">
    <property type="entry name" value="G-BOX-BINDING FACTOR 3-RELATED"/>
    <property type="match status" value="1"/>
</dbReference>
<dbReference type="PROSITE" id="PS00036">
    <property type="entry name" value="BZIP_BASIC"/>
    <property type="match status" value="1"/>
</dbReference>
<keyword evidence="4" id="KW-0238">DNA-binding</keyword>
<feature type="region of interest" description="Disordered" evidence="7">
    <location>
        <begin position="326"/>
        <end position="347"/>
    </location>
</feature>
<dbReference type="GO" id="GO:0005634">
    <property type="term" value="C:nucleus"/>
    <property type="evidence" value="ECO:0007669"/>
    <property type="project" value="UniProtKB-SubCell"/>
</dbReference>
<dbReference type="SUPFAM" id="SSF57959">
    <property type="entry name" value="Leucine zipper domain"/>
    <property type="match status" value="1"/>
</dbReference>
<dbReference type="CDD" id="cd14702">
    <property type="entry name" value="bZIP_plant_GBF1"/>
    <property type="match status" value="1"/>
</dbReference>
<dbReference type="InterPro" id="IPR046347">
    <property type="entry name" value="bZIP_sf"/>
</dbReference>
<dbReference type="Pfam" id="PF07777">
    <property type="entry name" value="MFMR"/>
    <property type="match status" value="1"/>
</dbReference>
<feature type="compositionally biased region" description="Polar residues" evidence="7">
    <location>
        <begin position="133"/>
        <end position="143"/>
    </location>
</feature>
<accession>A0A2I0AAI4</accession>
<feature type="compositionally biased region" description="Basic and acidic residues" evidence="7">
    <location>
        <begin position="144"/>
        <end position="162"/>
    </location>
</feature>
<name>A0A2I0AAI4_9ASPA</name>
<organism evidence="9 10">
    <name type="scientific">Apostasia shenzhenica</name>
    <dbReference type="NCBI Taxonomy" id="1088818"/>
    <lineage>
        <taxon>Eukaryota</taxon>
        <taxon>Viridiplantae</taxon>
        <taxon>Streptophyta</taxon>
        <taxon>Embryophyta</taxon>
        <taxon>Tracheophyta</taxon>
        <taxon>Spermatophyta</taxon>
        <taxon>Magnoliopsida</taxon>
        <taxon>Liliopsida</taxon>
        <taxon>Asparagales</taxon>
        <taxon>Orchidaceae</taxon>
        <taxon>Apostasioideae</taxon>
        <taxon>Apostasia</taxon>
    </lineage>
</organism>
<evidence type="ECO:0000256" key="2">
    <source>
        <dbReference type="ARBA" id="ARBA00007163"/>
    </source>
</evidence>
<evidence type="ECO:0000313" key="9">
    <source>
        <dbReference type="EMBL" id="PKA52554.1"/>
    </source>
</evidence>
<dbReference type="STRING" id="1088818.A0A2I0AAI4"/>
<sequence>MGSSEDPKTPAKPSNSKPATANTPPMASQDPPPTLAYTSDWAASVQAYYGAGAGTAPAFFQPVWGGQPLMPPYGTPIAYSPMYAPAAVYAHPSSTPGMGYPTVDSGKSKSKAALDKSGEGGKATSGSGEEDASQSCGSATEGSSDTRDESPGIQENSRKRLFNDVAQDGESSQPSTAALNSNTTCESSYGGRGRATKLPVSAPGRTTLPSPATNLNIGMDIWNAPHGVAPLKVGLNTVIAPVEGGPNGVIAERQWIQDERELKRERRKQSNRESARRSRLRKQQECEELARKVTELNDENSTLRSELEQLQKVCKDLEAENQQIEEELKSIRGSSSKMNGKIYHSSG</sequence>
<dbReference type="InterPro" id="IPR012900">
    <property type="entry name" value="MFMR"/>
</dbReference>
<evidence type="ECO:0000313" key="10">
    <source>
        <dbReference type="Proteomes" id="UP000236161"/>
    </source>
</evidence>
<evidence type="ECO:0000259" key="8">
    <source>
        <dbReference type="PROSITE" id="PS50217"/>
    </source>
</evidence>
<feature type="region of interest" description="Disordered" evidence="7">
    <location>
        <begin position="1"/>
        <end position="36"/>
    </location>
</feature>
<keyword evidence="3" id="KW-0805">Transcription regulation</keyword>
<keyword evidence="6" id="KW-0539">Nucleus</keyword>
<proteinExistence type="inferred from homology"/>
<dbReference type="Pfam" id="PF16596">
    <property type="entry name" value="MFMR_assoc"/>
    <property type="match status" value="1"/>
</dbReference>
<dbReference type="InterPro" id="IPR045314">
    <property type="entry name" value="bZIP_plant_GBF1"/>
</dbReference>
<dbReference type="GO" id="GO:0000976">
    <property type="term" value="F:transcription cis-regulatory region binding"/>
    <property type="evidence" value="ECO:0007669"/>
    <property type="project" value="UniProtKB-ARBA"/>
</dbReference>
<dbReference type="Proteomes" id="UP000236161">
    <property type="component" value="Unassembled WGS sequence"/>
</dbReference>
<dbReference type="InterPro" id="IPR004827">
    <property type="entry name" value="bZIP"/>
</dbReference>
<dbReference type="OrthoDB" id="1642657at2759"/>
<protein>
    <submittedName>
        <fullName evidence="9">G-box-binding factor 1</fullName>
    </submittedName>
</protein>
<dbReference type="EMBL" id="KZ452001">
    <property type="protein sequence ID" value="PKA52554.1"/>
    <property type="molecule type" value="Genomic_DNA"/>
</dbReference>
<evidence type="ECO:0000256" key="5">
    <source>
        <dbReference type="ARBA" id="ARBA00023163"/>
    </source>
</evidence>
<dbReference type="InterPro" id="IPR044827">
    <property type="entry name" value="GBF-like"/>
</dbReference>